<dbReference type="GO" id="GO:0000428">
    <property type="term" value="C:DNA-directed RNA polymerase complex"/>
    <property type="evidence" value="ECO:0007669"/>
    <property type="project" value="UniProtKB-KW"/>
</dbReference>
<proteinExistence type="inferred from homology"/>
<organism evidence="11 12">
    <name type="scientific">Brassica campestris</name>
    <name type="common">Field mustard</name>
    <dbReference type="NCBI Taxonomy" id="3711"/>
    <lineage>
        <taxon>Eukaryota</taxon>
        <taxon>Viridiplantae</taxon>
        <taxon>Streptophyta</taxon>
        <taxon>Embryophyta</taxon>
        <taxon>Tracheophyta</taxon>
        <taxon>Spermatophyta</taxon>
        <taxon>Magnoliopsida</taxon>
        <taxon>eudicotyledons</taxon>
        <taxon>Gunneridae</taxon>
        <taxon>Pentapetalae</taxon>
        <taxon>rosids</taxon>
        <taxon>malvids</taxon>
        <taxon>Brassicales</taxon>
        <taxon>Brassicaceae</taxon>
        <taxon>Brassiceae</taxon>
        <taxon>Brassica</taxon>
    </lineage>
</organism>
<evidence type="ECO:0000256" key="2">
    <source>
        <dbReference type="ARBA" id="ARBA00022723"/>
    </source>
</evidence>
<dbReference type="InterPro" id="IPR019761">
    <property type="entry name" value="DNA-dir_RNA_pol-M_15_CS"/>
</dbReference>
<evidence type="ECO:0000256" key="4">
    <source>
        <dbReference type="ARBA" id="ARBA00022833"/>
    </source>
</evidence>
<dbReference type="Pfam" id="PF02150">
    <property type="entry name" value="Zn_ribbon_RPB9"/>
    <property type="match status" value="1"/>
</dbReference>
<dbReference type="GO" id="GO:0008270">
    <property type="term" value="F:zinc ion binding"/>
    <property type="evidence" value="ECO:0007669"/>
    <property type="project" value="UniProtKB-KW"/>
</dbReference>
<dbReference type="InterPro" id="IPR006288">
    <property type="entry name" value="TFS"/>
</dbReference>
<dbReference type="EMBL" id="LS974619">
    <property type="protein sequence ID" value="CAG7879776.1"/>
    <property type="molecule type" value="Genomic_DNA"/>
</dbReference>
<evidence type="ECO:0000256" key="1">
    <source>
        <dbReference type="ARBA" id="ARBA00020093"/>
    </source>
</evidence>
<dbReference type="SMART" id="SM00440">
    <property type="entry name" value="ZnF_C2C2"/>
    <property type="match status" value="1"/>
</dbReference>
<dbReference type="NCBIfam" id="TIGR01384">
    <property type="entry name" value="TFS_arch"/>
    <property type="match status" value="1"/>
</dbReference>
<dbReference type="InterPro" id="IPR012164">
    <property type="entry name" value="Rpa12/Rpb9/Rpc10/TFS"/>
</dbReference>
<keyword evidence="3 8" id="KW-0863">Zinc-finger</keyword>
<dbReference type="InterPro" id="IPR001222">
    <property type="entry name" value="Znf_TFIIS"/>
</dbReference>
<keyword evidence="2 9" id="KW-0479">Metal-binding</keyword>
<keyword evidence="9" id="KW-0240">DNA-directed RNA polymerase</keyword>
<dbReference type="InterPro" id="IPR034014">
    <property type="entry name" value="Zn_ribbon_RPC11_C"/>
</dbReference>
<dbReference type="PANTHER" id="PTHR11239:SF24">
    <property type="entry name" value="DNA-DIRECTED RNA POLYMERASE SUBUNIT"/>
    <property type="match status" value="1"/>
</dbReference>
<dbReference type="PANTHER" id="PTHR11239">
    <property type="entry name" value="DNA-DIRECTED RNA POLYMERASE"/>
    <property type="match status" value="1"/>
</dbReference>
<gene>
    <name evidence="11" type="ORF">BRAPAZ1V2_A03P11190.2</name>
</gene>
<name>A0A8D9LMD2_BRACM</name>
<keyword evidence="6 9" id="KW-0804">Transcription</keyword>
<evidence type="ECO:0000256" key="9">
    <source>
        <dbReference type="RuleBase" id="RU003474"/>
    </source>
</evidence>
<dbReference type="GO" id="GO:0003676">
    <property type="term" value="F:nucleic acid binding"/>
    <property type="evidence" value="ECO:0007669"/>
    <property type="project" value="InterPro"/>
</dbReference>
<dbReference type="Gramene" id="A03p11190.2_BraZ1">
    <property type="protein sequence ID" value="A03p11190.2_BraZ1.CDS"/>
    <property type="gene ID" value="A03g11190.2_BraZ1"/>
</dbReference>
<dbReference type="PROSITE" id="PS51133">
    <property type="entry name" value="ZF_TFIIS_2"/>
    <property type="match status" value="1"/>
</dbReference>
<feature type="domain" description="TFIIS-type" evidence="10">
    <location>
        <begin position="122"/>
        <end position="162"/>
    </location>
</feature>
<reference evidence="11 12" key="1">
    <citation type="submission" date="2021-07" db="EMBL/GenBank/DDBJ databases">
        <authorList>
            <consortium name="Genoscope - CEA"/>
            <person name="William W."/>
        </authorList>
    </citation>
    <scope>NUCLEOTIDE SEQUENCE [LARGE SCALE GENOMIC DNA]</scope>
</reference>
<comment type="similarity">
    <text evidence="9">Belongs to the archaeal rpoM/eukaryotic RPA12/RPB9/RPC11 RNA polymerase family.</text>
</comment>
<protein>
    <recommendedName>
        <fullName evidence="1">DNA-directed RNA polymerase III subunit RPC10</fullName>
    </recommendedName>
    <alternativeName>
        <fullName evidence="7">RNA polymerase III subunit C11</fullName>
    </alternativeName>
</protein>
<dbReference type="SUPFAM" id="SSF57783">
    <property type="entry name" value="Zinc beta-ribbon"/>
    <property type="match status" value="1"/>
</dbReference>
<accession>A0A8D9LMD2</accession>
<evidence type="ECO:0000313" key="12">
    <source>
        <dbReference type="Proteomes" id="UP000694005"/>
    </source>
</evidence>
<dbReference type="InterPro" id="IPR001529">
    <property type="entry name" value="Zn_ribbon_RPB9"/>
</dbReference>
<evidence type="ECO:0000313" key="11">
    <source>
        <dbReference type="EMBL" id="CAG7879776.1"/>
    </source>
</evidence>
<dbReference type="GO" id="GO:0006351">
    <property type="term" value="P:DNA-templated transcription"/>
    <property type="evidence" value="ECO:0007669"/>
    <property type="project" value="InterPro"/>
</dbReference>
<dbReference type="Pfam" id="PF01096">
    <property type="entry name" value="Zn_ribbon_TFIIS"/>
    <property type="match status" value="1"/>
</dbReference>
<evidence type="ECO:0000256" key="3">
    <source>
        <dbReference type="ARBA" id="ARBA00022771"/>
    </source>
</evidence>
<dbReference type="CDD" id="cd10509">
    <property type="entry name" value="Zn-ribbon_RPC11"/>
    <property type="match status" value="1"/>
</dbReference>
<dbReference type="SMART" id="SM00661">
    <property type="entry name" value="RPOL9"/>
    <property type="match status" value="1"/>
</dbReference>
<dbReference type="GO" id="GO:0003899">
    <property type="term" value="F:DNA-directed RNA polymerase activity"/>
    <property type="evidence" value="ECO:0007669"/>
    <property type="project" value="InterPro"/>
</dbReference>
<keyword evidence="4" id="KW-0862">Zinc</keyword>
<dbReference type="Proteomes" id="UP000694005">
    <property type="component" value="Chromosome A03"/>
</dbReference>
<keyword evidence="5" id="KW-0805">Transcription regulation</keyword>
<evidence type="ECO:0000259" key="10">
    <source>
        <dbReference type="PROSITE" id="PS51133"/>
    </source>
</evidence>
<sequence length="164" mass="18892">MAKLRVDGSQSFGVALRASQFLPKRGLMDYQRLPSHVAMLPVSSFGSFQAIKPFVNMRLIEMEFCPTCGNLLRYGQSQFFCSTCPYIARIERQVEIKKKQLLVKKSIDPVVKKDDIPKGPETEAPCPRCGHDKAYFKTMQIRSADEPESRFYRCVKCEQTWREE</sequence>
<dbReference type="FunFam" id="2.20.25.10:FF:000031">
    <property type="entry name" value="DNA-directed RNA polymerase subunit"/>
    <property type="match status" value="1"/>
</dbReference>
<evidence type="ECO:0000256" key="6">
    <source>
        <dbReference type="ARBA" id="ARBA00023163"/>
    </source>
</evidence>
<dbReference type="Gene3D" id="2.20.25.10">
    <property type="match status" value="1"/>
</dbReference>
<evidence type="ECO:0000256" key="5">
    <source>
        <dbReference type="ARBA" id="ARBA00023015"/>
    </source>
</evidence>
<dbReference type="AlphaFoldDB" id="A0A8D9LMD2"/>
<evidence type="ECO:0000256" key="7">
    <source>
        <dbReference type="ARBA" id="ARBA00029985"/>
    </source>
</evidence>
<evidence type="ECO:0000256" key="8">
    <source>
        <dbReference type="PROSITE-ProRule" id="PRU00472"/>
    </source>
</evidence>
<dbReference type="PROSITE" id="PS01030">
    <property type="entry name" value="RNA_POL_M_15KD"/>
    <property type="match status" value="1"/>
</dbReference>
<dbReference type="GO" id="GO:0006355">
    <property type="term" value="P:regulation of DNA-templated transcription"/>
    <property type="evidence" value="ECO:0007669"/>
    <property type="project" value="InterPro"/>
</dbReference>
<dbReference type="PROSITE" id="PS00466">
    <property type="entry name" value="ZF_TFIIS_1"/>
    <property type="match status" value="1"/>
</dbReference>